<organism evidence="1 2">
    <name type="scientific">Dendrobium nobile</name>
    <name type="common">Orchid</name>
    <dbReference type="NCBI Taxonomy" id="94219"/>
    <lineage>
        <taxon>Eukaryota</taxon>
        <taxon>Viridiplantae</taxon>
        <taxon>Streptophyta</taxon>
        <taxon>Embryophyta</taxon>
        <taxon>Tracheophyta</taxon>
        <taxon>Spermatophyta</taxon>
        <taxon>Magnoliopsida</taxon>
        <taxon>Liliopsida</taxon>
        <taxon>Asparagales</taxon>
        <taxon>Orchidaceae</taxon>
        <taxon>Epidendroideae</taxon>
        <taxon>Malaxideae</taxon>
        <taxon>Dendrobiinae</taxon>
        <taxon>Dendrobium</taxon>
    </lineage>
</organism>
<protein>
    <submittedName>
        <fullName evidence="1">Uncharacterized protein</fullName>
    </submittedName>
</protein>
<gene>
    <name evidence="1" type="ORF">KFK09_003146</name>
</gene>
<sequence>MFGRLGVLSHAVRLQGWTIFGLISQASWASSCGMLRRAGVRWTRCAEDLCVASVRDQSRESQLYLLLKEAREEGVQLQLAEEEMKIRVFACGVERIRKGESVFFCA</sequence>
<keyword evidence="2" id="KW-1185">Reference proteome</keyword>
<proteinExistence type="predicted"/>
<dbReference type="EMBL" id="JAGYWB010000003">
    <property type="protein sequence ID" value="KAI0527542.1"/>
    <property type="molecule type" value="Genomic_DNA"/>
</dbReference>
<dbReference type="AlphaFoldDB" id="A0A8T3C8V1"/>
<reference evidence="1" key="1">
    <citation type="journal article" date="2022" name="Front. Genet.">
        <title>Chromosome-Scale Assembly of the Dendrobium nobile Genome Provides Insights Into the Molecular Mechanism of the Biosynthesis of the Medicinal Active Ingredient of Dendrobium.</title>
        <authorList>
            <person name="Xu Q."/>
            <person name="Niu S.-C."/>
            <person name="Li K.-L."/>
            <person name="Zheng P.-J."/>
            <person name="Zhang X.-J."/>
            <person name="Jia Y."/>
            <person name="Liu Y."/>
            <person name="Niu Y.-X."/>
            <person name="Yu L.-H."/>
            <person name="Chen D.-F."/>
            <person name="Zhang G.-Q."/>
        </authorList>
    </citation>
    <scope>NUCLEOTIDE SEQUENCE</scope>
    <source>
        <tissue evidence="1">Leaf</tissue>
    </source>
</reference>
<name>A0A8T3C8V1_DENNO</name>
<accession>A0A8T3C8V1</accession>
<evidence type="ECO:0000313" key="1">
    <source>
        <dbReference type="EMBL" id="KAI0527542.1"/>
    </source>
</evidence>
<evidence type="ECO:0000313" key="2">
    <source>
        <dbReference type="Proteomes" id="UP000829196"/>
    </source>
</evidence>
<dbReference type="PROSITE" id="PS51257">
    <property type="entry name" value="PROKAR_LIPOPROTEIN"/>
    <property type="match status" value="1"/>
</dbReference>
<dbReference type="Proteomes" id="UP000829196">
    <property type="component" value="Unassembled WGS sequence"/>
</dbReference>
<comment type="caution">
    <text evidence="1">The sequence shown here is derived from an EMBL/GenBank/DDBJ whole genome shotgun (WGS) entry which is preliminary data.</text>
</comment>